<dbReference type="RefSeq" id="WP_187541177.1">
    <property type="nucleotide sequence ID" value="NZ_CP060717.1"/>
</dbReference>
<dbReference type="KEGG" id="srhi:H9L12_07260"/>
<feature type="compositionally biased region" description="Basic and acidic residues" evidence="1">
    <location>
        <begin position="1"/>
        <end position="14"/>
    </location>
</feature>
<organism evidence="2 3">
    <name type="scientific">Sphingomonas rhizophila</name>
    <dbReference type="NCBI Taxonomy" id="2071607"/>
    <lineage>
        <taxon>Bacteria</taxon>
        <taxon>Pseudomonadati</taxon>
        <taxon>Pseudomonadota</taxon>
        <taxon>Alphaproteobacteria</taxon>
        <taxon>Sphingomonadales</taxon>
        <taxon>Sphingomonadaceae</taxon>
        <taxon>Sphingomonas</taxon>
    </lineage>
</organism>
<evidence type="ECO:0000313" key="2">
    <source>
        <dbReference type="EMBL" id="QNN64177.1"/>
    </source>
</evidence>
<gene>
    <name evidence="2" type="ORF">H9L12_07260</name>
</gene>
<proteinExistence type="predicted"/>
<sequence>MLEKLRGSVEDGHASGRTRNMMLEGGADITQDFVQGRPLANLPKDSKRTE</sequence>
<feature type="region of interest" description="Disordered" evidence="1">
    <location>
        <begin position="1"/>
        <end position="50"/>
    </location>
</feature>
<name>A0A7G9S8K2_9SPHN</name>
<evidence type="ECO:0000313" key="3">
    <source>
        <dbReference type="Proteomes" id="UP000515955"/>
    </source>
</evidence>
<dbReference type="Proteomes" id="UP000515955">
    <property type="component" value="Chromosome"/>
</dbReference>
<dbReference type="AlphaFoldDB" id="A0A7G9S8K2"/>
<protein>
    <submittedName>
        <fullName evidence="2">Uncharacterized protein</fullName>
    </submittedName>
</protein>
<dbReference type="EMBL" id="CP060717">
    <property type="protein sequence ID" value="QNN64177.1"/>
    <property type="molecule type" value="Genomic_DNA"/>
</dbReference>
<accession>A0A7G9S8K2</accession>
<keyword evidence="3" id="KW-1185">Reference proteome</keyword>
<evidence type="ECO:0000256" key="1">
    <source>
        <dbReference type="SAM" id="MobiDB-lite"/>
    </source>
</evidence>
<reference evidence="2 3" key="1">
    <citation type="submission" date="2020-08" db="EMBL/GenBank/DDBJ databases">
        <title>Genome sequence of Sphingomonas rhizophila KACC 19189T.</title>
        <authorList>
            <person name="Hyun D.-W."/>
            <person name="Bae J.-W."/>
        </authorList>
    </citation>
    <scope>NUCLEOTIDE SEQUENCE [LARGE SCALE GENOMIC DNA]</scope>
    <source>
        <strain evidence="2 3">KACC 19189</strain>
    </source>
</reference>